<feature type="chain" id="PRO_5039458704" evidence="2">
    <location>
        <begin position="23"/>
        <end position="290"/>
    </location>
</feature>
<evidence type="ECO:0000256" key="2">
    <source>
        <dbReference type="SAM" id="SignalP"/>
    </source>
</evidence>
<dbReference type="EMBL" id="JACEOL010000071">
    <property type="protein sequence ID" value="MBA4603804.1"/>
    <property type="molecule type" value="Genomic_DNA"/>
</dbReference>
<feature type="region of interest" description="Disordered" evidence="1">
    <location>
        <begin position="242"/>
        <end position="290"/>
    </location>
</feature>
<feature type="compositionally biased region" description="Polar residues" evidence="1">
    <location>
        <begin position="277"/>
        <end position="290"/>
    </location>
</feature>
<proteinExistence type="predicted"/>
<dbReference type="RefSeq" id="WP_181742276.1">
    <property type="nucleotide sequence ID" value="NZ_JACEOL010000071.1"/>
</dbReference>
<name>A0A7W1XV10_9BACL</name>
<sequence>MNGKRHWHLIFLVFLLAAVACSGKSGSQQFGTEKMQNMTRKLAMNSQVQRAFLKGRELTMQQDSNLRKEMLTQNLREQKGMFSDPGLFSQMADMNIHLTRKTLNTPGDMQDRLLETNLETFRKIKESPEKRNQLIRTLQQARDEAMKEKQTRSLLLKKGMDEHYLALNDPAVTSMVLDYTLDVQDRMMKSPSSKKRMLKNQLKSLKAVAGDPEMRPQLVAFMMELMKDPAMQAEMEKMMKQMMNSQIKKSAEQSTPPAKQRSSPQQGNPENKAEPLPQTNQDKSGITQEN</sequence>
<gene>
    <name evidence="3" type="ORF">H2C83_16175</name>
</gene>
<comment type="caution">
    <text evidence="3">The sequence shown here is derived from an EMBL/GenBank/DDBJ whole genome shotgun (WGS) entry which is preliminary data.</text>
</comment>
<dbReference type="PROSITE" id="PS51257">
    <property type="entry name" value="PROKAR_LIPOPROTEIN"/>
    <property type="match status" value="1"/>
</dbReference>
<protein>
    <submittedName>
        <fullName evidence="3">Uncharacterized protein</fullName>
    </submittedName>
</protein>
<feature type="signal peptide" evidence="2">
    <location>
        <begin position="1"/>
        <end position="22"/>
    </location>
</feature>
<accession>A0A7W1XV10</accession>
<evidence type="ECO:0000313" key="4">
    <source>
        <dbReference type="Proteomes" id="UP000538292"/>
    </source>
</evidence>
<reference evidence="3 4" key="1">
    <citation type="submission" date="2020-07" db="EMBL/GenBank/DDBJ databases">
        <title>Thermoactinomyces phylogeny.</title>
        <authorList>
            <person name="Dunlap C."/>
        </authorList>
    </citation>
    <scope>NUCLEOTIDE SEQUENCE [LARGE SCALE GENOMIC DNA]</scope>
    <source>
        <strain evidence="3 4">AMNI-1</strain>
    </source>
</reference>
<evidence type="ECO:0000256" key="1">
    <source>
        <dbReference type="SAM" id="MobiDB-lite"/>
    </source>
</evidence>
<keyword evidence="2" id="KW-0732">Signal</keyword>
<dbReference type="AlphaFoldDB" id="A0A7W1XV10"/>
<feature type="compositionally biased region" description="Polar residues" evidence="1">
    <location>
        <begin position="244"/>
        <end position="269"/>
    </location>
</feature>
<keyword evidence="4" id="KW-1185">Reference proteome</keyword>
<evidence type="ECO:0000313" key="3">
    <source>
        <dbReference type="EMBL" id="MBA4603804.1"/>
    </source>
</evidence>
<dbReference type="Proteomes" id="UP000538292">
    <property type="component" value="Unassembled WGS sequence"/>
</dbReference>
<organism evidence="3 4">
    <name type="scientific">Thermoactinomyces mirandus</name>
    <dbReference type="NCBI Taxonomy" id="2756294"/>
    <lineage>
        <taxon>Bacteria</taxon>
        <taxon>Bacillati</taxon>
        <taxon>Bacillota</taxon>
        <taxon>Bacilli</taxon>
        <taxon>Bacillales</taxon>
        <taxon>Thermoactinomycetaceae</taxon>
        <taxon>Thermoactinomyces</taxon>
    </lineage>
</organism>